<sequence length="298" mass="33479">MLKSKKLFGKYKLGETLIAYAFLAPALIFILIFVLGPILASFSYAFTDYYLLRPNDIQFIGLENFKYLIEDKLMWKAFFNTFQFIIMVIPLQVGTALILALLVNRKIKFNLFFKVSFFAPVVMSLVVISILWMTLLNPESGLINAALTTLGLSKQPFLTSTTQVMPTIVAVSAWQGAGYQMMIFLAGLKNIPAEYYEAASLDGANGWQKFLYITLPSLKNVTVFIMITTLIAAFKLIVQPMVMTSGGPKNSSLTIVYYIYQTGVRYRNVGYASAITLVFAIIVAILILLQRRLIKEED</sequence>
<feature type="transmembrane region" description="Helical" evidence="7">
    <location>
        <begin position="115"/>
        <end position="135"/>
    </location>
</feature>
<dbReference type="GO" id="GO:0055085">
    <property type="term" value="P:transmembrane transport"/>
    <property type="evidence" value="ECO:0007669"/>
    <property type="project" value="InterPro"/>
</dbReference>
<protein>
    <submittedName>
        <fullName evidence="9">ABC transporter permease subunit</fullName>
    </submittedName>
</protein>
<dbReference type="InterPro" id="IPR051393">
    <property type="entry name" value="ABC_transporter_permease"/>
</dbReference>
<evidence type="ECO:0000313" key="10">
    <source>
        <dbReference type="Proteomes" id="UP000483018"/>
    </source>
</evidence>
<dbReference type="OrthoDB" id="9779462at2"/>
<keyword evidence="5 7" id="KW-1133">Transmembrane helix</keyword>
<dbReference type="CDD" id="cd06261">
    <property type="entry name" value="TM_PBP2"/>
    <property type="match status" value="1"/>
</dbReference>
<dbReference type="PROSITE" id="PS50928">
    <property type="entry name" value="ABC_TM1"/>
    <property type="match status" value="1"/>
</dbReference>
<comment type="caution">
    <text evidence="9">The sequence shown here is derived from an EMBL/GenBank/DDBJ whole genome shotgun (WGS) entry which is preliminary data.</text>
</comment>
<dbReference type="PANTHER" id="PTHR30193:SF37">
    <property type="entry name" value="INNER MEMBRANE ABC TRANSPORTER PERMEASE PROTEIN YCJO"/>
    <property type="match status" value="1"/>
</dbReference>
<dbReference type="PANTHER" id="PTHR30193">
    <property type="entry name" value="ABC TRANSPORTER PERMEASE PROTEIN"/>
    <property type="match status" value="1"/>
</dbReference>
<dbReference type="InterPro" id="IPR035906">
    <property type="entry name" value="MetI-like_sf"/>
</dbReference>
<feature type="transmembrane region" description="Helical" evidence="7">
    <location>
        <begin position="269"/>
        <end position="289"/>
    </location>
</feature>
<dbReference type="SUPFAM" id="SSF161098">
    <property type="entry name" value="MetI-like"/>
    <property type="match status" value="1"/>
</dbReference>
<evidence type="ECO:0000256" key="2">
    <source>
        <dbReference type="ARBA" id="ARBA00022448"/>
    </source>
</evidence>
<evidence type="ECO:0000256" key="3">
    <source>
        <dbReference type="ARBA" id="ARBA00022475"/>
    </source>
</evidence>
<evidence type="ECO:0000256" key="6">
    <source>
        <dbReference type="ARBA" id="ARBA00023136"/>
    </source>
</evidence>
<dbReference type="RefSeq" id="WP_158740892.1">
    <property type="nucleotide sequence ID" value="NZ_JAFBEP010000012.1"/>
</dbReference>
<comment type="subcellular location">
    <subcellularLocation>
        <location evidence="1 7">Cell membrane</location>
        <topology evidence="1 7">Multi-pass membrane protein</topology>
    </subcellularLocation>
</comment>
<comment type="similarity">
    <text evidence="7">Belongs to the binding-protein-dependent transport system permease family.</text>
</comment>
<proteinExistence type="inferred from homology"/>
<evidence type="ECO:0000313" key="9">
    <source>
        <dbReference type="EMBL" id="KAE9633174.1"/>
    </source>
</evidence>
<evidence type="ECO:0000256" key="4">
    <source>
        <dbReference type="ARBA" id="ARBA00022692"/>
    </source>
</evidence>
<feature type="transmembrane region" description="Helical" evidence="7">
    <location>
        <begin position="20"/>
        <end position="46"/>
    </location>
</feature>
<dbReference type="Proteomes" id="UP000483018">
    <property type="component" value="Unassembled WGS sequence"/>
</dbReference>
<accession>A0A7C8HDX8</accession>
<reference evidence="9 10" key="1">
    <citation type="submission" date="2019-12" db="EMBL/GenBank/DDBJ databases">
        <title>Defluviitalea raffinosedens, isolated from a biogas fermenter, genome sequencing and characterization.</title>
        <authorList>
            <person name="Rettenmaier R."/>
            <person name="Schneider M."/>
            <person name="Neuhaus K."/>
            <person name="Liebl W."/>
            <person name="Zverlov V."/>
        </authorList>
    </citation>
    <scope>NUCLEOTIDE SEQUENCE [LARGE SCALE GENOMIC DNA]</scope>
    <source>
        <strain evidence="9 10">249c-K6</strain>
    </source>
</reference>
<keyword evidence="3" id="KW-1003">Cell membrane</keyword>
<dbReference type="SUPFAM" id="SSF160964">
    <property type="entry name" value="MalF N-terminal region-like"/>
    <property type="match status" value="1"/>
</dbReference>
<dbReference type="EMBL" id="WSLF01000009">
    <property type="protein sequence ID" value="KAE9633174.1"/>
    <property type="molecule type" value="Genomic_DNA"/>
</dbReference>
<feature type="domain" description="ABC transmembrane type-1" evidence="8">
    <location>
        <begin position="78"/>
        <end position="290"/>
    </location>
</feature>
<dbReference type="GO" id="GO:0005886">
    <property type="term" value="C:plasma membrane"/>
    <property type="evidence" value="ECO:0007669"/>
    <property type="project" value="UniProtKB-SubCell"/>
</dbReference>
<evidence type="ECO:0000259" key="8">
    <source>
        <dbReference type="PROSITE" id="PS50928"/>
    </source>
</evidence>
<evidence type="ECO:0000256" key="1">
    <source>
        <dbReference type="ARBA" id="ARBA00004651"/>
    </source>
</evidence>
<keyword evidence="10" id="KW-1185">Reference proteome</keyword>
<name>A0A7C8HDX8_9FIRM</name>
<keyword evidence="2 7" id="KW-0813">Transport</keyword>
<evidence type="ECO:0000256" key="5">
    <source>
        <dbReference type="ARBA" id="ARBA00022989"/>
    </source>
</evidence>
<organism evidence="9 10">
    <name type="scientific">Defluviitalea raffinosedens</name>
    <dbReference type="NCBI Taxonomy" id="1450156"/>
    <lineage>
        <taxon>Bacteria</taxon>
        <taxon>Bacillati</taxon>
        <taxon>Bacillota</taxon>
        <taxon>Clostridia</taxon>
        <taxon>Lachnospirales</taxon>
        <taxon>Defluviitaleaceae</taxon>
        <taxon>Defluviitalea</taxon>
    </lineage>
</organism>
<feature type="transmembrane region" description="Helical" evidence="7">
    <location>
        <begin position="82"/>
        <end position="103"/>
    </location>
</feature>
<feature type="transmembrane region" description="Helical" evidence="7">
    <location>
        <begin position="218"/>
        <end position="238"/>
    </location>
</feature>
<evidence type="ECO:0000256" key="7">
    <source>
        <dbReference type="RuleBase" id="RU363032"/>
    </source>
</evidence>
<dbReference type="InterPro" id="IPR000515">
    <property type="entry name" value="MetI-like"/>
</dbReference>
<keyword evidence="4 7" id="KW-0812">Transmembrane</keyword>
<dbReference type="Gene3D" id="1.10.3720.10">
    <property type="entry name" value="MetI-like"/>
    <property type="match status" value="1"/>
</dbReference>
<gene>
    <name evidence="9" type="ORF">GND95_09875</name>
</gene>
<dbReference type="AlphaFoldDB" id="A0A7C8HDX8"/>
<keyword evidence="6 7" id="KW-0472">Membrane</keyword>
<dbReference type="Pfam" id="PF00528">
    <property type="entry name" value="BPD_transp_1"/>
    <property type="match status" value="1"/>
</dbReference>